<evidence type="ECO:0000313" key="2">
    <source>
        <dbReference type="EMBL" id="KAK8839620.1"/>
    </source>
</evidence>
<keyword evidence="3" id="KW-1185">Reference proteome</keyword>
<keyword evidence="1" id="KW-1133">Transmembrane helix</keyword>
<keyword evidence="1" id="KW-0472">Membrane</keyword>
<name>A0ABR2H0C5_9EUKA</name>
<accession>A0ABR2H0C5</accession>
<feature type="transmembrane region" description="Helical" evidence="1">
    <location>
        <begin position="103"/>
        <end position="122"/>
    </location>
</feature>
<protein>
    <submittedName>
        <fullName evidence="2">Uncharacterized protein</fullName>
    </submittedName>
</protein>
<dbReference type="EMBL" id="JAPFFF010000051">
    <property type="protein sequence ID" value="KAK8839620.1"/>
    <property type="molecule type" value="Genomic_DNA"/>
</dbReference>
<sequence>MLVDISTKSIDFNSKSDNFTSPKAFSDSKSFTSSEKFSKSNFFSQSRPFTESNEFEPTNYFTPSGKFTNSGEFSNSHHFTSSETFFVPRDQNVGKGGKTNKTMIIGIVVAGIIIAALIAFFISRKRRPVNTSSAGLFEESLNSVTVDNTLNSAMNEDDPFVNDFIHE</sequence>
<keyword evidence="1" id="KW-0812">Transmembrane</keyword>
<proteinExistence type="predicted"/>
<evidence type="ECO:0000256" key="1">
    <source>
        <dbReference type="SAM" id="Phobius"/>
    </source>
</evidence>
<evidence type="ECO:0000313" key="3">
    <source>
        <dbReference type="Proteomes" id="UP001470230"/>
    </source>
</evidence>
<comment type="caution">
    <text evidence="2">The sequence shown here is derived from an EMBL/GenBank/DDBJ whole genome shotgun (WGS) entry which is preliminary data.</text>
</comment>
<dbReference type="Proteomes" id="UP001470230">
    <property type="component" value="Unassembled WGS sequence"/>
</dbReference>
<reference evidence="2 3" key="1">
    <citation type="submission" date="2024-04" db="EMBL/GenBank/DDBJ databases">
        <title>Tritrichomonas musculus Genome.</title>
        <authorList>
            <person name="Alves-Ferreira E."/>
            <person name="Grigg M."/>
            <person name="Lorenzi H."/>
            <person name="Galac M."/>
        </authorList>
    </citation>
    <scope>NUCLEOTIDE SEQUENCE [LARGE SCALE GENOMIC DNA]</scope>
    <source>
        <strain evidence="2 3">EAF2021</strain>
    </source>
</reference>
<organism evidence="2 3">
    <name type="scientific">Tritrichomonas musculus</name>
    <dbReference type="NCBI Taxonomy" id="1915356"/>
    <lineage>
        <taxon>Eukaryota</taxon>
        <taxon>Metamonada</taxon>
        <taxon>Parabasalia</taxon>
        <taxon>Tritrichomonadida</taxon>
        <taxon>Tritrichomonadidae</taxon>
        <taxon>Tritrichomonas</taxon>
    </lineage>
</organism>
<gene>
    <name evidence="2" type="ORF">M9Y10_031985</name>
</gene>